<name>L9WXL9_9EURY</name>
<accession>L9WXL9</accession>
<evidence type="ECO:0000313" key="2">
    <source>
        <dbReference type="EMBL" id="ELY54219.1"/>
    </source>
</evidence>
<feature type="region of interest" description="Disordered" evidence="1">
    <location>
        <begin position="24"/>
        <end position="56"/>
    </location>
</feature>
<dbReference type="AlphaFoldDB" id="L9WXL9"/>
<gene>
    <name evidence="2" type="ORF">C492_16618</name>
</gene>
<dbReference type="PROSITE" id="PS51257">
    <property type="entry name" value="PROKAR_LIPOPROTEIN"/>
    <property type="match status" value="1"/>
</dbReference>
<organism evidence="2 3">
    <name type="scientific">Natronococcus jeotgali DSM 18795</name>
    <dbReference type="NCBI Taxonomy" id="1227498"/>
    <lineage>
        <taxon>Archaea</taxon>
        <taxon>Methanobacteriati</taxon>
        <taxon>Methanobacteriota</taxon>
        <taxon>Stenosarchaea group</taxon>
        <taxon>Halobacteria</taxon>
        <taxon>Halobacteriales</taxon>
        <taxon>Natrialbaceae</taxon>
        <taxon>Natronococcus</taxon>
    </lineage>
</organism>
<keyword evidence="3" id="KW-1185">Reference proteome</keyword>
<evidence type="ECO:0000313" key="3">
    <source>
        <dbReference type="Proteomes" id="UP000011531"/>
    </source>
</evidence>
<proteinExistence type="predicted"/>
<dbReference type="NCBIfam" id="NF038353">
    <property type="entry name" value="FxLYD_dom"/>
    <property type="match status" value="2"/>
</dbReference>
<dbReference type="EMBL" id="AOIA01000141">
    <property type="protein sequence ID" value="ELY54219.1"/>
    <property type="molecule type" value="Genomic_DNA"/>
</dbReference>
<evidence type="ECO:0000256" key="1">
    <source>
        <dbReference type="SAM" id="MobiDB-lite"/>
    </source>
</evidence>
<comment type="caution">
    <text evidence="2">The sequence shown here is derived from an EMBL/GenBank/DDBJ whole genome shotgun (WGS) entry which is preliminary data.</text>
</comment>
<dbReference type="Proteomes" id="UP000011531">
    <property type="component" value="Unassembled WGS sequence"/>
</dbReference>
<reference evidence="2 3" key="1">
    <citation type="journal article" date="2014" name="PLoS Genet.">
        <title>Phylogenetically driven sequencing of extremely halophilic archaea reveals strategies for static and dynamic osmo-response.</title>
        <authorList>
            <person name="Becker E.A."/>
            <person name="Seitzer P.M."/>
            <person name="Tritt A."/>
            <person name="Larsen D."/>
            <person name="Krusor M."/>
            <person name="Yao A.I."/>
            <person name="Wu D."/>
            <person name="Madern D."/>
            <person name="Eisen J.A."/>
            <person name="Darling A.E."/>
            <person name="Facciotti M.T."/>
        </authorList>
    </citation>
    <scope>NUCLEOTIDE SEQUENCE [LARGE SCALE GENOMIC DNA]</scope>
    <source>
        <strain evidence="2 3">DSM 18795</strain>
    </source>
</reference>
<sequence length="245" mass="26493">MTDLTRRKAIIGVGGLTTVALAGCTGDEPQDVEGGTRDDENGNASANGDTEGDNGGEAAVEIVDHELVVDEGEFSTDVYVEATVENTGDALSGNIEIQSDWYDSDGNYLDNDTQYLITLPAGETWEARVYYLGSSAESIEDYELEGEFNERDGSKPDGIELASSEMEVGEDEAVVRGEVDSTTDEDVDYVAATATVYDENGVVLGDNWTNVTDLRAGETWSFEISWRGRDRTDRAADHEVTLTDN</sequence>
<dbReference type="InterPro" id="IPR047676">
    <property type="entry name" value="FxLYD_dom"/>
</dbReference>
<dbReference type="OrthoDB" id="204517at2157"/>
<protein>
    <submittedName>
        <fullName evidence="2">Uncharacterized protein</fullName>
    </submittedName>
</protein>